<evidence type="ECO:0000313" key="3">
    <source>
        <dbReference type="Proteomes" id="UP000284465"/>
    </source>
</evidence>
<gene>
    <name evidence="2" type="ORF">DW927_11895</name>
    <name evidence="1" type="ORF">GCK47_17260</name>
</gene>
<dbReference type="Proteomes" id="UP000284465">
    <property type="component" value="Unassembled WGS sequence"/>
</dbReference>
<reference evidence="2 3" key="1">
    <citation type="submission" date="2018-08" db="EMBL/GenBank/DDBJ databases">
        <title>A genome reference for cultivated species of the human gut microbiota.</title>
        <authorList>
            <person name="Zou Y."/>
            <person name="Xue W."/>
            <person name="Luo G."/>
        </authorList>
    </citation>
    <scope>NUCLEOTIDE SEQUENCE [LARGE SCALE GENOMIC DNA]</scope>
    <source>
        <strain evidence="2 3">AM43-11</strain>
    </source>
</reference>
<dbReference type="EMBL" id="WGGT01000033">
    <property type="protein sequence ID" value="MVQ47382.1"/>
    <property type="molecule type" value="Genomic_DNA"/>
</dbReference>
<protein>
    <submittedName>
        <fullName evidence="2">Uncharacterized protein</fullName>
    </submittedName>
</protein>
<evidence type="ECO:0000313" key="2">
    <source>
        <dbReference type="EMBL" id="RHA66235.1"/>
    </source>
</evidence>
<dbReference type="InterPro" id="IPR021686">
    <property type="entry name" value="DUF3268"/>
</dbReference>
<sequence length="140" mass="16393">MHMDKNGKEFGYMKYDSRPTVCKCGGKVIYGRMKDFGITPYKSGYCYFCTKCGAYVGTHENRKKDALGVLSDGRTRRMRMVCHQEFDKHWDSTAGKNRLYFKLSKELGIKSEDCHFGYMDYEQLQKALNIMKSWGDFKIR</sequence>
<dbReference type="Pfam" id="PF11672">
    <property type="entry name" value="DUF3268"/>
    <property type="match status" value="1"/>
</dbReference>
<comment type="caution">
    <text evidence="2">The sequence shown here is derived from an EMBL/GenBank/DDBJ whole genome shotgun (WGS) entry which is preliminary data.</text>
</comment>
<reference evidence="1 4" key="2">
    <citation type="submission" date="2019-10" db="EMBL/GenBank/DDBJ databases">
        <title>Roseburia spp. ameliorate alcoholic fatty liver via restoration of gut barrier function.</title>
        <authorList>
            <person name="Seo B."/>
            <person name="Ko G."/>
        </authorList>
    </citation>
    <scope>NUCLEOTIDE SEQUENCE [LARGE SCALE GENOMIC DNA]</scope>
    <source>
        <strain evidence="1 4">SNUG30017</strain>
    </source>
</reference>
<proteinExistence type="predicted"/>
<accession>A0A3R6A463</accession>
<evidence type="ECO:0000313" key="4">
    <source>
        <dbReference type="Proteomes" id="UP000479531"/>
    </source>
</evidence>
<organism evidence="2 3">
    <name type="scientific">Roseburia intestinalis</name>
    <dbReference type="NCBI Taxonomy" id="166486"/>
    <lineage>
        <taxon>Bacteria</taxon>
        <taxon>Bacillati</taxon>
        <taxon>Bacillota</taxon>
        <taxon>Clostridia</taxon>
        <taxon>Lachnospirales</taxon>
        <taxon>Lachnospiraceae</taxon>
        <taxon>Roseburia</taxon>
    </lineage>
</organism>
<evidence type="ECO:0000313" key="1">
    <source>
        <dbReference type="EMBL" id="MVQ47382.1"/>
    </source>
</evidence>
<dbReference type="AlphaFoldDB" id="A0A3R6A463"/>
<dbReference type="Proteomes" id="UP000479531">
    <property type="component" value="Unassembled WGS sequence"/>
</dbReference>
<name>A0A3R6A463_9FIRM</name>
<dbReference type="EMBL" id="QSFP01000013">
    <property type="protein sequence ID" value="RHA66235.1"/>
    <property type="molecule type" value="Genomic_DNA"/>
</dbReference>